<evidence type="ECO:0000259" key="2">
    <source>
        <dbReference type="PROSITE" id="PS50042"/>
    </source>
</evidence>
<dbReference type="Gene3D" id="2.60.120.10">
    <property type="entry name" value="Jelly Rolls"/>
    <property type="match status" value="1"/>
</dbReference>
<evidence type="ECO:0000313" key="4">
    <source>
        <dbReference type="Proteomes" id="UP001430954"/>
    </source>
</evidence>
<comment type="caution">
    <text evidence="3">The sequence shown here is derived from an EMBL/GenBank/DDBJ whole genome shotgun (WGS) entry which is preliminary data.</text>
</comment>
<dbReference type="EMBL" id="JAINZW010000097">
    <property type="protein sequence ID" value="MBZ4040740.1"/>
    <property type="molecule type" value="Genomic_DNA"/>
</dbReference>
<reference evidence="3 4" key="1">
    <citation type="submission" date="2021-09" db="EMBL/GenBank/DDBJ databases">
        <title>Lysobacter sp. 13A isolated from the river sediment.</title>
        <authorList>
            <person name="Liu H."/>
            <person name="Li S."/>
            <person name="Mao S."/>
        </authorList>
    </citation>
    <scope>NUCLEOTIDE SEQUENCE [LARGE SCALE GENOMIC DNA]</scope>
    <source>
        <strain evidence="3 4">13A</strain>
    </source>
</reference>
<evidence type="ECO:0000256" key="1">
    <source>
        <dbReference type="ARBA" id="ARBA00004496"/>
    </source>
</evidence>
<dbReference type="PROSITE" id="PS50042">
    <property type="entry name" value="CNMP_BINDING_3"/>
    <property type="match status" value="1"/>
</dbReference>
<feature type="non-terminal residue" evidence="3">
    <location>
        <position position="1"/>
    </location>
</feature>
<accession>A0ABS7TA87</accession>
<feature type="domain" description="Cyclic nucleotide-binding" evidence="2">
    <location>
        <begin position="23"/>
        <end position="79"/>
    </location>
</feature>
<dbReference type="PRINTS" id="PR00103">
    <property type="entry name" value="CAMPKINASE"/>
</dbReference>
<sequence>ETTLAVRLTTECIFLRMTDLWLELALLRLEPRAATIRAVAREGDEPKLKVAALGVAAFTRLLGPIRDIMERKAGDYGGR</sequence>
<dbReference type="InterPro" id="IPR000595">
    <property type="entry name" value="cNMP-bd_dom"/>
</dbReference>
<name>A0ABS7TA87_9GAMM</name>
<organism evidence="3 4">
    <name type="scientific">Novilysobacter selenitireducens</name>
    <dbReference type="NCBI Taxonomy" id="2872639"/>
    <lineage>
        <taxon>Bacteria</taxon>
        <taxon>Pseudomonadati</taxon>
        <taxon>Pseudomonadota</taxon>
        <taxon>Gammaproteobacteria</taxon>
        <taxon>Lysobacterales</taxon>
        <taxon>Lysobacteraceae</taxon>
        <taxon>Novilysobacter</taxon>
    </lineage>
</organism>
<dbReference type="Proteomes" id="UP001430954">
    <property type="component" value="Unassembled WGS sequence"/>
</dbReference>
<gene>
    <name evidence="3" type="ORF">K6753_14535</name>
</gene>
<dbReference type="RefSeq" id="WP_223677187.1">
    <property type="nucleotide sequence ID" value="NZ_JAINZW010000097.1"/>
</dbReference>
<keyword evidence="4" id="KW-1185">Reference proteome</keyword>
<dbReference type="InterPro" id="IPR014710">
    <property type="entry name" value="RmlC-like_jellyroll"/>
</dbReference>
<proteinExistence type="predicted"/>
<evidence type="ECO:0000313" key="3">
    <source>
        <dbReference type="EMBL" id="MBZ4040740.1"/>
    </source>
</evidence>
<comment type="subcellular location">
    <subcellularLocation>
        <location evidence="1">Cytoplasm</location>
    </subcellularLocation>
</comment>
<protein>
    <recommendedName>
        <fullName evidence="2">Cyclic nucleotide-binding domain-containing protein</fullName>
    </recommendedName>
</protein>